<dbReference type="RefSeq" id="WP_169363192.1">
    <property type="nucleotide sequence ID" value="NZ_JAAVJL010000001.1"/>
</dbReference>
<dbReference type="InterPro" id="IPR022244">
    <property type="entry name" value="DUF3769"/>
</dbReference>
<evidence type="ECO:0000313" key="3">
    <source>
        <dbReference type="Proteomes" id="UP000738376"/>
    </source>
</evidence>
<gene>
    <name evidence="2" type="ORF">HC246_09590</name>
</gene>
<feature type="compositionally biased region" description="Pro residues" evidence="1">
    <location>
        <begin position="1"/>
        <end position="15"/>
    </location>
</feature>
<dbReference type="Proteomes" id="UP000738376">
    <property type="component" value="Unassembled WGS sequence"/>
</dbReference>
<dbReference type="EMBL" id="JAAVJL010000001">
    <property type="protein sequence ID" value="NMF58266.1"/>
    <property type="molecule type" value="Genomic_DNA"/>
</dbReference>
<evidence type="ECO:0000256" key="1">
    <source>
        <dbReference type="SAM" id="MobiDB-lite"/>
    </source>
</evidence>
<dbReference type="PANTHER" id="PTHR30189:SF1">
    <property type="entry name" value="LPS-ASSEMBLY PROTEIN LPTD"/>
    <property type="match status" value="1"/>
</dbReference>
<reference evidence="2 3" key="1">
    <citation type="submission" date="2020-03" db="EMBL/GenBank/DDBJ databases">
        <title>Draft Genome Sequence of 2-Methylisoborneol Producing Pseudanabaena yagii Strain GIHE-NHR1 Isolated from North Han River in South Korea.</title>
        <authorList>
            <person name="Jeong J."/>
        </authorList>
    </citation>
    <scope>NUCLEOTIDE SEQUENCE [LARGE SCALE GENOMIC DNA]</scope>
    <source>
        <strain evidence="2 3">GIHE-NHR1</strain>
    </source>
</reference>
<dbReference type="InterPro" id="IPR050218">
    <property type="entry name" value="LptD"/>
</dbReference>
<feature type="region of interest" description="Disordered" evidence="1">
    <location>
        <begin position="80"/>
        <end position="113"/>
    </location>
</feature>
<feature type="compositionally biased region" description="Polar residues" evidence="1">
    <location>
        <begin position="20"/>
        <end position="33"/>
    </location>
</feature>
<dbReference type="Pfam" id="PF12600">
    <property type="entry name" value="DUF3769"/>
    <property type="match status" value="1"/>
</dbReference>
<accession>A0ABX1LRZ2</accession>
<feature type="region of interest" description="Disordered" evidence="1">
    <location>
        <begin position="1"/>
        <end position="33"/>
    </location>
</feature>
<comment type="caution">
    <text evidence="2">The sequence shown here is derived from an EMBL/GenBank/DDBJ whole genome shotgun (WGS) entry which is preliminary data.</text>
</comment>
<proteinExistence type="predicted"/>
<dbReference type="Gene3D" id="2.60.450.10">
    <property type="entry name" value="Lipopolysaccharide (LPS) transport protein A like domain"/>
    <property type="match status" value="1"/>
</dbReference>
<name>A0ABX1LRZ2_9CYAN</name>
<sequence>MDFLPPPSTQLPPRPYAEVRQQSPQPLGSSPALNSHIATRLNVELPIEVRSQLELFLERLPDPDAIARKLIAPTLTAQVGSVKPNSLPKPKPTDKPLQVSPPKTPPTGNSQDIKPVLQDLAPLLRNLLKVVSDRQEYDINTQVFVAEGNVLIRYKKSELKADRVQLNTKTQEVIAEGKVFFTRGDQKIRGTKLTYNYGNVKGELIKASGSVDLGNLVNSEVSRSPADTATNSITISATGNSDTSDGQVRRFGFVADRLILDGDTWTAENLRVTNDPFSPPELELVTSKATLTPISPTQNRLDLESPTIIFDQSFSLPLPLNSITLDRFQRFAPALVGFDKRDRDGVFYQQSFDVVSQPNLSFQVSPQLLIQRAFSSGQSGVSAFDIFGVVATLNGAFDDGQRLSARASLSGLNFGNLDSILRLNATHSMTVFGNHTLLSQYAFRDRVFNGSLGFQDVNNIVGSTLISPNYVLGDSKISFNYQLAAQLVGAVRDDVGQPNTVGTLVRLQSAAVLSRAFPLFRGEPAPAEKETGLRYSPKPIVPKLDAVVSLQGVNSSYSNGANQAVLYGTVGLSGEVGNFAKDFLDYTGFNISYTQAFSSGRSPFIFDRVADTRLLSAGIVQQIYGPLRFGIQQSWSLDNGTLFDSVYSLEYARRTYAVLIRYNPNQGLGELLLRISDFNWTRPPSNVTNVQNGIEQRN</sequence>
<keyword evidence="3" id="KW-1185">Reference proteome</keyword>
<protein>
    <submittedName>
        <fullName evidence="2">DUF3769 domain-containing protein</fullName>
    </submittedName>
</protein>
<evidence type="ECO:0000313" key="2">
    <source>
        <dbReference type="EMBL" id="NMF58266.1"/>
    </source>
</evidence>
<dbReference type="PANTHER" id="PTHR30189">
    <property type="entry name" value="LPS-ASSEMBLY PROTEIN"/>
    <property type="match status" value="1"/>
</dbReference>
<organism evidence="2 3">
    <name type="scientific">Pseudanabaena yagii GIHE-NHR1</name>
    <dbReference type="NCBI Taxonomy" id="2722753"/>
    <lineage>
        <taxon>Bacteria</taxon>
        <taxon>Bacillati</taxon>
        <taxon>Cyanobacteriota</taxon>
        <taxon>Cyanophyceae</taxon>
        <taxon>Pseudanabaenales</taxon>
        <taxon>Pseudanabaenaceae</taxon>
        <taxon>Pseudanabaena</taxon>
        <taxon>Pseudanabaena yagii</taxon>
    </lineage>
</organism>